<evidence type="ECO:0000256" key="11">
    <source>
        <dbReference type="SAM" id="SignalP"/>
    </source>
</evidence>
<dbReference type="GO" id="GO:0006811">
    <property type="term" value="P:monoatomic ion transport"/>
    <property type="evidence" value="ECO:0007669"/>
    <property type="project" value="UniProtKB-KW"/>
</dbReference>
<evidence type="ECO:0000256" key="1">
    <source>
        <dbReference type="ARBA" id="ARBA00004571"/>
    </source>
</evidence>
<dbReference type="PRINTS" id="PR00184">
    <property type="entry name" value="NEISSPPORIN"/>
</dbReference>
<dbReference type="InterPro" id="IPR050298">
    <property type="entry name" value="Gram-neg_bact_OMP"/>
</dbReference>
<evidence type="ECO:0000256" key="10">
    <source>
        <dbReference type="ARBA" id="ARBA00023237"/>
    </source>
</evidence>
<evidence type="ECO:0000256" key="2">
    <source>
        <dbReference type="ARBA" id="ARBA00011233"/>
    </source>
</evidence>
<evidence type="ECO:0000256" key="6">
    <source>
        <dbReference type="ARBA" id="ARBA00022729"/>
    </source>
</evidence>
<dbReference type="SUPFAM" id="SSF56935">
    <property type="entry name" value="Porins"/>
    <property type="match status" value="1"/>
</dbReference>
<dbReference type="CDD" id="cd00342">
    <property type="entry name" value="gram_neg_porins"/>
    <property type="match status" value="1"/>
</dbReference>
<dbReference type="GO" id="GO:0015288">
    <property type="term" value="F:porin activity"/>
    <property type="evidence" value="ECO:0007669"/>
    <property type="project" value="UniProtKB-KW"/>
</dbReference>
<dbReference type="InterPro" id="IPR033900">
    <property type="entry name" value="Gram_neg_porin_domain"/>
</dbReference>
<dbReference type="AlphaFoldDB" id="A0A1B4PZ00"/>
<evidence type="ECO:0000256" key="4">
    <source>
        <dbReference type="ARBA" id="ARBA00022452"/>
    </source>
</evidence>
<name>A0A1B4PZ00_BURCE</name>
<comment type="subcellular location">
    <subcellularLocation>
        <location evidence="1">Cell outer membrane</location>
        <topology evidence="1">Multi-pass membrane protein</topology>
    </subcellularLocation>
</comment>
<dbReference type="Gene3D" id="2.40.160.10">
    <property type="entry name" value="Porin"/>
    <property type="match status" value="1"/>
</dbReference>
<keyword evidence="3" id="KW-0813">Transport</keyword>
<reference evidence="13 14" key="1">
    <citation type="submission" date="2015-12" db="EMBL/GenBank/DDBJ databases">
        <title>Diversity of Burkholderia near neighbor genomes.</title>
        <authorList>
            <person name="Sahl J."/>
            <person name="Wagner D."/>
            <person name="Keim P."/>
        </authorList>
    </citation>
    <scope>NUCLEOTIDE SEQUENCE [LARGE SCALE GENOMIC DNA]</scope>
    <source>
        <strain evidence="13 14">MSMB1184WGS</strain>
    </source>
</reference>
<evidence type="ECO:0000313" key="14">
    <source>
        <dbReference type="Proteomes" id="UP000094776"/>
    </source>
</evidence>
<evidence type="ECO:0000256" key="8">
    <source>
        <dbReference type="ARBA" id="ARBA00023114"/>
    </source>
</evidence>
<gene>
    <name evidence="13" type="ORF">WT26_24680</name>
</gene>
<dbReference type="InterPro" id="IPR023614">
    <property type="entry name" value="Porin_dom_sf"/>
</dbReference>
<keyword evidence="10" id="KW-0998">Cell outer membrane</keyword>
<feature type="chain" id="PRO_5008567651" evidence="11">
    <location>
        <begin position="28"/>
        <end position="381"/>
    </location>
</feature>
<organism evidence="13 14">
    <name type="scientific">Burkholderia cepacia</name>
    <name type="common">Pseudomonas cepacia</name>
    <dbReference type="NCBI Taxonomy" id="292"/>
    <lineage>
        <taxon>Bacteria</taxon>
        <taxon>Pseudomonadati</taxon>
        <taxon>Pseudomonadota</taxon>
        <taxon>Betaproteobacteria</taxon>
        <taxon>Burkholderiales</taxon>
        <taxon>Burkholderiaceae</taxon>
        <taxon>Burkholderia</taxon>
        <taxon>Burkholderia cepacia complex</taxon>
    </lineage>
</organism>
<keyword evidence="4" id="KW-1134">Transmembrane beta strand</keyword>
<keyword evidence="8" id="KW-0626">Porin</keyword>
<dbReference type="GO" id="GO:0046930">
    <property type="term" value="C:pore complex"/>
    <property type="evidence" value="ECO:0007669"/>
    <property type="project" value="UniProtKB-KW"/>
</dbReference>
<sequence>MSGRARWRAAAPAGAALVLIAAADVHASSVTLYGIVDTSFVYTRNSGGTPDRIELQSGSLSGSRIGLKGVEQLGGGAVAVFQLENGLNAGTGQMNQGRRLFGRQSHVGLRSAGGHMIVAGRLYDPLTDLVQPLQGDGYLGQTFSTPGDVDNADASARFNHAVKWTSPRAGGLQASAMAALGGVPGAAGSGLSHGAALAYRRGPFAAAAGYLHVDLGNPAHVRRGASSADSLFNSAVNAAYASAAAVRIVRVAAQYTFGAVTAGGYYSDARYLPDGASLFGRAQHYRNVSIHGVWQATPALNAVLAYNHLHASGDSSARYRQLSAGAACLLSKRTDLYAMVGYAHATGSNGSGSAQAVVGATGVDAGGPSQLRVNAGLRHRF</sequence>
<feature type="domain" description="Porin" evidence="12">
    <location>
        <begin position="15"/>
        <end position="346"/>
    </location>
</feature>
<comment type="subunit">
    <text evidence="2">Homotrimer.</text>
</comment>
<dbReference type="Proteomes" id="UP000094776">
    <property type="component" value="Chromosome 2"/>
</dbReference>
<keyword evidence="5" id="KW-0812">Transmembrane</keyword>
<dbReference type="GO" id="GO:0009279">
    <property type="term" value="C:cell outer membrane"/>
    <property type="evidence" value="ECO:0007669"/>
    <property type="project" value="UniProtKB-SubCell"/>
</dbReference>
<evidence type="ECO:0000256" key="7">
    <source>
        <dbReference type="ARBA" id="ARBA00023065"/>
    </source>
</evidence>
<evidence type="ECO:0000313" key="13">
    <source>
        <dbReference type="EMBL" id="AOK19156.1"/>
    </source>
</evidence>
<evidence type="ECO:0000256" key="9">
    <source>
        <dbReference type="ARBA" id="ARBA00023136"/>
    </source>
</evidence>
<keyword evidence="9" id="KW-0472">Membrane</keyword>
<keyword evidence="6 11" id="KW-0732">Signal</keyword>
<evidence type="ECO:0000256" key="5">
    <source>
        <dbReference type="ARBA" id="ARBA00022692"/>
    </source>
</evidence>
<dbReference type="PANTHER" id="PTHR34501">
    <property type="entry name" value="PROTEIN YDDL-RELATED"/>
    <property type="match status" value="1"/>
</dbReference>
<evidence type="ECO:0000256" key="3">
    <source>
        <dbReference type="ARBA" id="ARBA00022448"/>
    </source>
</evidence>
<dbReference type="InterPro" id="IPR002299">
    <property type="entry name" value="Porin_Neis"/>
</dbReference>
<proteinExistence type="predicted"/>
<dbReference type="Pfam" id="PF13609">
    <property type="entry name" value="Porin_4"/>
    <property type="match status" value="1"/>
</dbReference>
<feature type="signal peptide" evidence="11">
    <location>
        <begin position="1"/>
        <end position="27"/>
    </location>
</feature>
<dbReference type="PANTHER" id="PTHR34501:SF9">
    <property type="entry name" value="MAJOR OUTER MEMBRANE PROTEIN P.IA"/>
    <property type="match status" value="1"/>
</dbReference>
<dbReference type="EMBL" id="CP013444">
    <property type="protein sequence ID" value="AOK19156.1"/>
    <property type="molecule type" value="Genomic_DNA"/>
</dbReference>
<evidence type="ECO:0000259" key="12">
    <source>
        <dbReference type="Pfam" id="PF13609"/>
    </source>
</evidence>
<protein>
    <submittedName>
        <fullName evidence="13">Porin</fullName>
    </submittedName>
</protein>
<keyword evidence="7" id="KW-0406">Ion transport</keyword>
<accession>A0A1B4PZ00</accession>